<gene>
    <name evidence="1" type="ORF">DHW29_03085</name>
    <name evidence="2" type="ORF">I6I53_00035</name>
    <name evidence="3" type="ORF">I6I53_05070</name>
</gene>
<dbReference type="RefSeq" id="WP_004995661.1">
    <property type="nucleotide sequence ID" value="NZ_BKGH01000004.1"/>
</dbReference>
<dbReference type="Proteomes" id="UP000595320">
    <property type="component" value="Plasmid unnamed1"/>
</dbReference>
<geneLocation type="plasmid" evidence="2 5">
    <name>unnamed1</name>
</geneLocation>
<sequence length="211" mass="23975">MEIEQLFENLMNEASSRKQTSLRIINNICSEQILRNSPDFSIATIGKISKLQGGPSEQAIRNKNGEAYRLLITAWSNKSKQKNKSISKPDNFDLLQHIQNPSIRAEVGLLLAEVKQLRGENRILKALNKDKIIIDRSMHIDNHTTSNIEFIPNFTFTTAEKHALHQAINPQNIEDNGWSIQKNGSILNENGRKIFEAYFVSAIKKVLESNH</sequence>
<reference evidence="2 5" key="2">
    <citation type="submission" date="2021-01" db="EMBL/GenBank/DDBJ databases">
        <title>FDA dAtabase for Regulatory Grade micrObial Sequences (FDA-ARGOS): Supporting development and validation of Infectious Disease Dx tests.</title>
        <authorList>
            <person name="Sproer C."/>
            <person name="Gronow S."/>
            <person name="Severitt S."/>
            <person name="Schroder I."/>
            <person name="Tallon L."/>
            <person name="Sadzewicz L."/>
            <person name="Zhao X."/>
            <person name="Boylan J."/>
            <person name="Ott S."/>
            <person name="Bowen H."/>
            <person name="Vavikolanu K."/>
            <person name="Mehta A."/>
            <person name="Aluvathingal J."/>
            <person name="Nadendla S."/>
            <person name="Lowell S."/>
            <person name="Myers T."/>
            <person name="Yan Y."/>
            <person name="Sichtig H."/>
        </authorList>
    </citation>
    <scope>NUCLEOTIDE SEQUENCE [LARGE SCALE GENOMIC DNA]</scope>
    <source>
        <strain evidence="2 5">FDAARGOS_1096</strain>
        <plasmid evidence="2 5">unnamed1</plasmid>
    </source>
</reference>
<dbReference type="InterPro" id="IPR048061">
    <property type="entry name" value="GmtX-like"/>
</dbReference>
<dbReference type="AlphaFoldDB" id="A0A3D2SKM7"/>
<protein>
    <submittedName>
        <fullName evidence="1">Uncharacterized protein</fullName>
    </submittedName>
</protein>
<evidence type="ECO:0000313" key="4">
    <source>
        <dbReference type="Proteomes" id="UP000263596"/>
    </source>
</evidence>
<reference evidence="1 4" key="1">
    <citation type="journal article" date="2018" name="Nat. Biotechnol.">
        <title>A standardized bacterial taxonomy based on genome phylogeny substantially revises the tree of life.</title>
        <authorList>
            <person name="Parks D.H."/>
            <person name="Chuvochina M."/>
            <person name="Waite D.W."/>
            <person name="Rinke C."/>
            <person name="Skarshewski A."/>
            <person name="Chaumeil P.A."/>
            <person name="Hugenholtz P."/>
        </authorList>
    </citation>
    <scope>NUCLEOTIDE SEQUENCE [LARGE SCALE GENOMIC DNA]</scope>
    <source>
        <strain evidence="1">UBA9669</strain>
    </source>
</reference>
<dbReference type="EMBL" id="CP068176">
    <property type="protein sequence ID" value="QQT87138.1"/>
    <property type="molecule type" value="Genomic_DNA"/>
</dbReference>
<evidence type="ECO:0000313" key="5">
    <source>
        <dbReference type="Proteomes" id="UP000595320"/>
    </source>
</evidence>
<dbReference type="Proteomes" id="UP000595320">
    <property type="component" value="Chromosome"/>
</dbReference>
<proteinExistence type="predicted"/>
<dbReference type="Proteomes" id="UP000263596">
    <property type="component" value="Unassembled WGS sequence"/>
</dbReference>
<organism evidence="1 4">
    <name type="scientific">Acinetobacter ursingii</name>
    <dbReference type="NCBI Taxonomy" id="108980"/>
    <lineage>
        <taxon>Bacteria</taxon>
        <taxon>Pseudomonadati</taxon>
        <taxon>Pseudomonadota</taxon>
        <taxon>Gammaproteobacteria</taxon>
        <taxon>Moraxellales</taxon>
        <taxon>Moraxellaceae</taxon>
        <taxon>Acinetobacter</taxon>
    </lineage>
</organism>
<evidence type="ECO:0000313" key="1">
    <source>
        <dbReference type="EMBL" id="HCK29264.1"/>
    </source>
</evidence>
<keyword evidence="2" id="KW-0614">Plasmid</keyword>
<name>A0A3D2SKM7_9GAMM</name>
<evidence type="ECO:0000313" key="2">
    <source>
        <dbReference type="EMBL" id="QQT84942.1"/>
    </source>
</evidence>
<evidence type="ECO:0000313" key="3">
    <source>
        <dbReference type="EMBL" id="QQT87138.1"/>
    </source>
</evidence>
<dbReference type="EMBL" id="DPVE01000058">
    <property type="protein sequence ID" value="HCK29264.1"/>
    <property type="molecule type" value="Genomic_DNA"/>
</dbReference>
<dbReference type="EMBL" id="CP068175">
    <property type="protein sequence ID" value="QQT84942.1"/>
    <property type="molecule type" value="Genomic_DNA"/>
</dbReference>
<dbReference type="GeneID" id="66213458"/>
<accession>A0A3D2SKM7</accession>
<dbReference type="NCBIfam" id="NF040692">
    <property type="entry name" value="recomb_assoc"/>
    <property type="match status" value="1"/>
</dbReference>